<dbReference type="InterPro" id="IPR050863">
    <property type="entry name" value="CenT-Element_Derived"/>
</dbReference>
<dbReference type="OrthoDB" id="4457643at2759"/>
<dbReference type="InterPro" id="IPR004875">
    <property type="entry name" value="DDE_SF_endonuclease_dom"/>
</dbReference>
<comment type="caution">
    <text evidence="3">The sequence shown here is derived from an EMBL/GenBank/DDBJ whole genome shotgun (WGS) entry which is preliminary data.</text>
</comment>
<name>A0A1J9Q8B9_9EURO</name>
<sequence length="316" mass="36065">MDELGQPPRVSTVREAANVLLANRDNSTSPPTVGECWVNRFINRQPELKTRFSRPYDYKRALCEDPKVIREWFDLVRNTIQKYGIVQEDVYNFDETGFQMGVIGTSKVVTGSERSLNPKLIQPGNTEWVTIVEGVNATGWTLPPMIVLKGKLHQASWYETGLPNDWRIETSDNGWTTDKLGLIWLKEIFNKHTQSRRTGRYRLLILDGHGSHNGPEFDQFCTQNLIIPLYMPAHSSHLLQPLDVACYSPLKQAYRKEVEKRMGLGINHIDKDEFLTIYPSVRTAALSEKNIQSGFKATGLAPYDPEQVLSRLNTQM</sequence>
<feature type="non-terminal residue" evidence="3">
    <location>
        <position position="316"/>
    </location>
</feature>
<evidence type="ECO:0000313" key="3">
    <source>
        <dbReference type="EMBL" id="OJD12180.1"/>
    </source>
</evidence>
<dbReference type="PANTHER" id="PTHR19303:SF62">
    <property type="entry name" value="HTH CENPB-TYPE DOMAIN-CONTAINING PROTEIN-RELATED"/>
    <property type="match status" value="1"/>
</dbReference>
<protein>
    <recommendedName>
        <fullName evidence="2">HTH CENPB-type domain-containing protein</fullName>
    </recommendedName>
</protein>
<evidence type="ECO:0000256" key="1">
    <source>
        <dbReference type="ARBA" id="ARBA00023125"/>
    </source>
</evidence>
<feature type="domain" description="HTH CENPB-type" evidence="2">
    <location>
        <begin position="1"/>
        <end position="51"/>
    </location>
</feature>
<dbReference type="PROSITE" id="PS51253">
    <property type="entry name" value="HTH_CENPB"/>
    <property type="match status" value="1"/>
</dbReference>
<dbReference type="GO" id="GO:0003677">
    <property type="term" value="F:DNA binding"/>
    <property type="evidence" value="ECO:0007669"/>
    <property type="project" value="UniProtKB-KW"/>
</dbReference>
<dbReference type="AlphaFoldDB" id="A0A1J9Q8B9"/>
<organism evidence="3 4">
    <name type="scientific">Blastomyces percursus</name>
    <dbReference type="NCBI Taxonomy" id="1658174"/>
    <lineage>
        <taxon>Eukaryota</taxon>
        <taxon>Fungi</taxon>
        <taxon>Dikarya</taxon>
        <taxon>Ascomycota</taxon>
        <taxon>Pezizomycotina</taxon>
        <taxon>Eurotiomycetes</taxon>
        <taxon>Eurotiomycetidae</taxon>
        <taxon>Onygenales</taxon>
        <taxon>Ajellomycetaceae</taxon>
        <taxon>Blastomyces</taxon>
    </lineage>
</organism>
<dbReference type="GO" id="GO:0005634">
    <property type="term" value="C:nucleus"/>
    <property type="evidence" value="ECO:0007669"/>
    <property type="project" value="TreeGrafter"/>
</dbReference>
<dbReference type="EMBL" id="LGTZ01002629">
    <property type="protein sequence ID" value="OJD12180.1"/>
    <property type="molecule type" value="Genomic_DNA"/>
</dbReference>
<evidence type="ECO:0000313" key="4">
    <source>
        <dbReference type="Proteomes" id="UP000242791"/>
    </source>
</evidence>
<keyword evidence="4" id="KW-1185">Reference proteome</keyword>
<dbReference type="InterPro" id="IPR036397">
    <property type="entry name" value="RNaseH_sf"/>
</dbReference>
<dbReference type="VEuPathDB" id="FungiDB:ACJ73_09398"/>
<dbReference type="Gene3D" id="3.30.420.10">
    <property type="entry name" value="Ribonuclease H-like superfamily/Ribonuclease H"/>
    <property type="match status" value="1"/>
</dbReference>
<reference evidence="3 4" key="1">
    <citation type="submission" date="2015-08" db="EMBL/GenBank/DDBJ databases">
        <title>Emmonsia species relationships and genome sequence.</title>
        <authorList>
            <person name="Cuomo C.A."/>
            <person name="Schwartz I.S."/>
            <person name="Kenyon C."/>
            <person name="De Hoog G.S."/>
            <person name="Govender N.P."/>
            <person name="Botha A."/>
            <person name="Moreno L."/>
            <person name="De Vries M."/>
            <person name="Munoz J.F."/>
            <person name="Stielow J.B."/>
        </authorList>
    </citation>
    <scope>NUCLEOTIDE SEQUENCE [LARGE SCALE GENOMIC DNA]</scope>
    <source>
        <strain evidence="3 4">EI222</strain>
    </source>
</reference>
<dbReference type="InterPro" id="IPR006600">
    <property type="entry name" value="HTH_CenpB_DNA-bd_dom"/>
</dbReference>
<proteinExistence type="predicted"/>
<accession>A0A1J9Q8B9</accession>
<dbReference type="Pfam" id="PF03221">
    <property type="entry name" value="HTH_Tnp_Tc5"/>
    <property type="match status" value="1"/>
</dbReference>
<dbReference type="Pfam" id="PF03184">
    <property type="entry name" value="DDE_1"/>
    <property type="match status" value="1"/>
</dbReference>
<evidence type="ECO:0000259" key="2">
    <source>
        <dbReference type="PROSITE" id="PS51253"/>
    </source>
</evidence>
<dbReference type="PANTHER" id="PTHR19303">
    <property type="entry name" value="TRANSPOSON"/>
    <property type="match status" value="1"/>
</dbReference>
<gene>
    <name evidence="3" type="ORF">ACJ73_09398</name>
</gene>
<keyword evidence="1" id="KW-0238">DNA-binding</keyword>
<dbReference type="Proteomes" id="UP000242791">
    <property type="component" value="Unassembled WGS sequence"/>
</dbReference>
<dbReference type="STRING" id="1658174.A0A1J9Q8B9"/>